<protein>
    <submittedName>
        <fullName evidence="1">Uncharacterized protein</fullName>
    </submittedName>
</protein>
<dbReference type="RefSeq" id="WP_039638703.1">
    <property type="nucleotide sequence ID" value="NZ_CP095749.1"/>
</dbReference>
<sequence length="121" mass="12066">MPSGYSTQVFASGGSLSSPDDIALLGGNVFVAYQNGAGAKVDDTAIATSTRGTLYVTDPGTNQVVAVCGPFAPGQTFAAVPDDSKVLAGALGSLNLRTGSVSPFGKGFKSPHGLLFVPATN</sequence>
<reference evidence="1 2" key="1">
    <citation type="submission" date="2022-03" db="EMBL/GenBank/DDBJ databases">
        <title>Streptomyces yunnanensis P86,complete genome.</title>
        <authorList>
            <person name="Chen S."/>
            <person name="Zhang Q."/>
        </authorList>
    </citation>
    <scope>NUCLEOTIDE SEQUENCE [LARGE SCALE GENOMIC DNA]</scope>
    <source>
        <strain evidence="1 2">P86</strain>
    </source>
</reference>
<accession>A0ABY8AIK2</accession>
<gene>
    <name evidence="1" type="ORF">MOV08_37765</name>
</gene>
<proteinExistence type="predicted"/>
<evidence type="ECO:0000313" key="1">
    <source>
        <dbReference type="EMBL" id="WEB44476.1"/>
    </source>
</evidence>
<evidence type="ECO:0000313" key="2">
    <source>
        <dbReference type="Proteomes" id="UP001218629"/>
    </source>
</evidence>
<keyword evidence="2" id="KW-1185">Reference proteome</keyword>
<dbReference type="InterPro" id="IPR011042">
    <property type="entry name" value="6-blade_b-propeller_TolB-like"/>
</dbReference>
<dbReference type="SUPFAM" id="SSF63825">
    <property type="entry name" value="YWTD domain"/>
    <property type="match status" value="1"/>
</dbReference>
<organism evidence="1 2">
    <name type="scientific">Streptomyces yunnanensis</name>
    <dbReference type="NCBI Taxonomy" id="156453"/>
    <lineage>
        <taxon>Bacteria</taxon>
        <taxon>Bacillati</taxon>
        <taxon>Actinomycetota</taxon>
        <taxon>Actinomycetes</taxon>
        <taxon>Kitasatosporales</taxon>
        <taxon>Streptomycetaceae</taxon>
        <taxon>Streptomyces</taxon>
    </lineage>
</organism>
<name>A0ABY8AIK2_9ACTN</name>
<dbReference type="Proteomes" id="UP001218629">
    <property type="component" value="Chromosome"/>
</dbReference>
<dbReference type="Gene3D" id="2.120.10.30">
    <property type="entry name" value="TolB, C-terminal domain"/>
    <property type="match status" value="1"/>
</dbReference>
<dbReference type="EMBL" id="CP095749">
    <property type="protein sequence ID" value="WEB44476.1"/>
    <property type="molecule type" value="Genomic_DNA"/>
</dbReference>